<keyword evidence="2" id="KW-1185">Reference proteome</keyword>
<reference evidence="1 2" key="1">
    <citation type="submission" date="2024-05" db="EMBL/GenBank/DDBJ databases">
        <authorList>
            <person name="De Oliveira J.P."/>
            <person name="Noriler S.A."/>
            <person name="De Oliveira A.G."/>
            <person name="Sipoli D.S."/>
        </authorList>
    </citation>
    <scope>NUCLEOTIDE SEQUENCE [LARGE SCALE GENOMIC DNA]</scope>
    <source>
        <strain evidence="1 2">LABIM186</strain>
    </source>
</reference>
<evidence type="ECO:0000313" key="2">
    <source>
        <dbReference type="Proteomes" id="UP001438292"/>
    </source>
</evidence>
<dbReference type="EMBL" id="JBDQQU010000004">
    <property type="protein sequence ID" value="MEO3954047.1"/>
    <property type="molecule type" value="Genomic_DNA"/>
</dbReference>
<proteinExistence type="predicted"/>
<accession>A0ABV0H249</accession>
<name>A0ABV0H249_9NEIS</name>
<protein>
    <submittedName>
        <fullName evidence="1">Uncharacterized protein</fullName>
    </submittedName>
</protein>
<evidence type="ECO:0000313" key="1">
    <source>
        <dbReference type="EMBL" id="MEO3954047.1"/>
    </source>
</evidence>
<gene>
    <name evidence="1" type="ORF">ABH309_06225</name>
</gene>
<organism evidence="1 2">
    <name type="scientific">Chromobacterium piscinae</name>
    <dbReference type="NCBI Taxonomy" id="686831"/>
    <lineage>
        <taxon>Bacteria</taxon>
        <taxon>Pseudomonadati</taxon>
        <taxon>Pseudomonadota</taxon>
        <taxon>Betaproteobacteria</taxon>
        <taxon>Neisseriales</taxon>
        <taxon>Chromobacteriaceae</taxon>
        <taxon>Chromobacterium</taxon>
    </lineage>
</organism>
<dbReference type="Proteomes" id="UP001438292">
    <property type="component" value="Unassembled WGS sequence"/>
</dbReference>
<dbReference type="RefSeq" id="WP_346194367.1">
    <property type="nucleotide sequence ID" value="NZ_JBDJHV010000013.1"/>
</dbReference>
<comment type="caution">
    <text evidence="1">The sequence shown here is derived from an EMBL/GenBank/DDBJ whole genome shotgun (WGS) entry which is preliminary data.</text>
</comment>
<sequence length="76" mass="8629">MDNPISASAVAIMQEEYYRNLAKARIEAVYPLFRQLNILRAGSAAEKDRMSKYIDAIRSWSNSDNPAPTELEKIQP</sequence>